<name>A0A445AUD1_ARAHY</name>
<proteinExistence type="predicted"/>
<comment type="caution">
    <text evidence="1">The sequence shown here is derived from an EMBL/GenBank/DDBJ whole genome shotgun (WGS) entry which is preliminary data.</text>
</comment>
<accession>A0A445AUD1</accession>
<evidence type="ECO:0000313" key="1">
    <source>
        <dbReference type="EMBL" id="RYR30017.1"/>
    </source>
</evidence>
<dbReference type="AlphaFoldDB" id="A0A445AUD1"/>
<gene>
    <name evidence="1" type="ORF">Ahy_B01g054783</name>
</gene>
<protein>
    <submittedName>
        <fullName evidence="1">Uncharacterized protein</fullName>
    </submittedName>
</protein>
<dbReference type="Proteomes" id="UP000289738">
    <property type="component" value="Chromosome B01"/>
</dbReference>
<sequence length="65" mass="7470">MDRAEHYYPVSRLFCILKCSAVSFIGLDDPETILEPLANKLRPTIISSWMDKRKALLTENADIMK</sequence>
<evidence type="ECO:0000313" key="2">
    <source>
        <dbReference type="Proteomes" id="UP000289738"/>
    </source>
</evidence>
<dbReference type="EMBL" id="SDMP01000011">
    <property type="protein sequence ID" value="RYR30017.1"/>
    <property type="molecule type" value="Genomic_DNA"/>
</dbReference>
<reference evidence="1 2" key="1">
    <citation type="submission" date="2019-01" db="EMBL/GenBank/DDBJ databases">
        <title>Sequencing of cultivated peanut Arachis hypogaea provides insights into genome evolution and oil improvement.</title>
        <authorList>
            <person name="Chen X."/>
        </authorList>
    </citation>
    <scope>NUCLEOTIDE SEQUENCE [LARGE SCALE GENOMIC DNA]</scope>
    <source>
        <strain evidence="2">cv. Fuhuasheng</strain>
        <tissue evidence="1">Leaves</tissue>
    </source>
</reference>
<keyword evidence="2" id="KW-1185">Reference proteome</keyword>
<organism evidence="1 2">
    <name type="scientific">Arachis hypogaea</name>
    <name type="common">Peanut</name>
    <dbReference type="NCBI Taxonomy" id="3818"/>
    <lineage>
        <taxon>Eukaryota</taxon>
        <taxon>Viridiplantae</taxon>
        <taxon>Streptophyta</taxon>
        <taxon>Embryophyta</taxon>
        <taxon>Tracheophyta</taxon>
        <taxon>Spermatophyta</taxon>
        <taxon>Magnoliopsida</taxon>
        <taxon>eudicotyledons</taxon>
        <taxon>Gunneridae</taxon>
        <taxon>Pentapetalae</taxon>
        <taxon>rosids</taxon>
        <taxon>fabids</taxon>
        <taxon>Fabales</taxon>
        <taxon>Fabaceae</taxon>
        <taxon>Papilionoideae</taxon>
        <taxon>50 kb inversion clade</taxon>
        <taxon>dalbergioids sensu lato</taxon>
        <taxon>Dalbergieae</taxon>
        <taxon>Pterocarpus clade</taxon>
        <taxon>Arachis</taxon>
    </lineage>
</organism>